<sequence>MSISQNLNVKDVMTRGVITMSLNTSVKDIAKIIVESHVHGVCVTDEFGEIAGIVSEMDIIKAFNRDINKVTAEEIMSDKVVTISGEDYVEKAVDVMVKRKIHRILVVLGEDRKDSVLSLPKRPVGILSLTDVIKLMAKD</sequence>
<dbReference type="InterPro" id="IPR000644">
    <property type="entry name" value="CBS_dom"/>
</dbReference>
<accession>A0A098E7H7</accession>
<dbReference type="Gene3D" id="3.10.580.10">
    <property type="entry name" value="CBS-domain"/>
    <property type="match status" value="1"/>
</dbReference>
<keyword evidence="1" id="KW-0129">CBS domain</keyword>
<dbReference type="EMBL" id="CCXY01000094">
    <property type="protein sequence ID" value="CEG11968.1"/>
    <property type="molecule type" value="Genomic_DNA"/>
</dbReference>
<protein>
    <submittedName>
        <fullName evidence="3">Inosine-5'-monophosphate dehydrogenase</fullName>
    </submittedName>
</protein>
<dbReference type="PANTHER" id="PTHR43080:SF2">
    <property type="entry name" value="CBS DOMAIN-CONTAINING PROTEIN"/>
    <property type="match status" value="1"/>
</dbReference>
<dbReference type="PROSITE" id="PS51371">
    <property type="entry name" value="CBS"/>
    <property type="match status" value="2"/>
</dbReference>
<evidence type="ECO:0000313" key="3">
    <source>
        <dbReference type="EMBL" id="CEG11968.1"/>
    </source>
</evidence>
<proteinExistence type="predicted"/>
<dbReference type="SUPFAM" id="SSF54631">
    <property type="entry name" value="CBS-domain pair"/>
    <property type="match status" value="1"/>
</dbReference>
<evidence type="ECO:0000259" key="2">
    <source>
        <dbReference type="PROSITE" id="PS51371"/>
    </source>
</evidence>
<gene>
    <name evidence="3" type="primary">guaB</name>
    <name evidence="3" type="ORF">MSIBF_A1830002</name>
</gene>
<dbReference type="InterPro" id="IPR046342">
    <property type="entry name" value="CBS_dom_sf"/>
</dbReference>
<dbReference type="AlphaFoldDB" id="A0A098E7H7"/>
<reference evidence="3" key="1">
    <citation type="submission" date="2014-09" db="EMBL/GenBank/DDBJ databases">
        <authorList>
            <person name="Probst J Alexander"/>
        </authorList>
    </citation>
    <scope>NUCLEOTIDE SEQUENCE</scope>
</reference>
<name>A0A098E7H7_9ZZZZ</name>
<dbReference type="Pfam" id="PF00571">
    <property type="entry name" value="CBS"/>
    <property type="match status" value="2"/>
</dbReference>
<organism evidence="3">
    <name type="scientific">groundwater metagenome</name>
    <dbReference type="NCBI Taxonomy" id="717931"/>
    <lineage>
        <taxon>unclassified sequences</taxon>
        <taxon>metagenomes</taxon>
        <taxon>ecological metagenomes</taxon>
    </lineage>
</organism>
<dbReference type="PANTHER" id="PTHR43080">
    <property type="entry name" value="CBS DOMAIN-CONTAINING PROTEIN CBSX3, MITOCHONDRIAL"/>
    <property type="match status" value="1"/>
</dbReference>
<dbReference type="SMART" id="SM00116">
    <property type="entry name" value="CBS"/>
    <property type="match status" value="2"/>
</dbReference>
<feature type="domain" description="CBS" evidence="2">
    <location>
        <begin position="13"/>
        <end position="70"/>
    </location>
</feature>
<evidence type="ECO:0000256" key="1">
    <source>
        <dbReference type="ARBA" id="ARBA00023122"/>
    </source>
</evidence>
<feature type="domain" description="CBS" evidence="2">
    <location>
        <begin position="76"/>
        <end position="139"/>
    </location>
</feature>
<dbReference type="InterPro" id="IPR051257">
    <property type="entry name" value="Diverse_CBS-Domain"/>
</dbReference>